<name>A0A140GPX5_CLOPF</name>
<proteinExistence type="predicted"/>
<reference evidence="2 3" key="1">
    <citation type="journal article" date="2016" name="PLoS ONE">
        <title>Plasmid Characterization and Chromosome Analysis of Two netF+ Clostridium perfringens Isolates Associated with Foal and Canine Necrotizing Enteritis.</title>
        <authorList>
            <person name="Mehdizadeh Gohari I."/>
            <person name="Kropinski A.M."/>
            <person name="Weese S.J."/>
            <person name="Parreira V.R."/>
            <person name="Whitehead A.E."/>
            <person name="Boerlin P."/>
            <person name="Prescott J.F."/>
        </authorList>
    </citation>
    <scope>NUCLEOTIDE SEQUENCE [LARGE SCALE GENOMIC DNA]</scope>
    <source>
        <strain evidence="2 3">JP838</strain>
        <plasmid evidence="3">Plasmid pJFP838C</plasmid>
    </source>
</reference>
<dbReference type="Gene3D" id="1.10.10.10">
    <property type="entry name" value="Winged helix-like DNA-binding domain superfamily/Winged helix DNA-binding domain"/>
    <property type="match status" value="1"/>
</dbReference>
<dbReference type="Proteomes" id="UP000070260">
    <property type="component" value="Plasmid pJFP838C"/>
</dbReference>
<sequence length="73" mass="8741">MYTFLTDFIKEKGYQPTVREIAHAVNLKSSSTVHKHLEMLEKDGLIKLWKREQRGRKKSIHIIDLNKKIKKMY</sequence>
<dbReference type="InterPro" id="IPR036390">
    <property type="entry name" value="WH_DNA-bd_sf"/>
</dbReference>
<dbReference type="GO" id="GO:0004252">
    <property type="term" value="F:serine-type endopeptidase activity"/>
    <property type="evidence" value="ECO:0007669"/>
    <property type="project" value="UniProtKB-EC"/>
</dbReference>
<evidence type="ECO:0000259" key="1">
    <source>
        <dbReference type="Pfam" id="PF01726"/>
    </source>
</evidence>
<organism evidence="2 3">
    <name type="scientific">Clostridium perfringens</name>
    <dbReference type="NCBI Taxonomy" id="1502"/>
    <lineage>
        <taxon>Bacteria</taxon>
        <taxon>Bacillati</taxon>
        <taxon>Bacillota</taxon>
        <taxon>Clostridia</taxon>
        <taxon>Eubacteriales</taxon>
        <taxon>Clostridiaceae</taxon>
        <taxon>Clostridium</taxon>
    </lineage>
</organism>
<keyword evidence="2" id="KW-0645">Protease</keyword>
<dbReference type="SUPFAM" id="SSF46785">
    <property type="entry name" value="Winged helix' DNA-binding domain"/>
    <property type="match status" value="1"/>
</dbReference>
<evidence type="ECO:0000313" key="3">
    <source>
        <dbReference type="Proteomes" id="UP000070260"/>
    </source>
</evidence>
<dbReference type="Pfam" id="PF01726">
    <property type="entry name" value="LexA_DNA_bind"/>
    <property type="match status" value="1"/>
</dbReference>
<gene>
    <name evidence="2" type="ORF">JFP838_pC0002</name>
</gene>
<dbReference type="InterPro" id="IPR036388">
    <property type="entry name" value="WH-like_DNA-bd_sf"/>
</dbReference>
<dbReference type="EC" id="3.4.21.88" evidence="2"/>
<dbReference type="GO" id="GO:0006508">
    <property type="term" value="P:proteolysis"/>
    <property type="evidence" value="ECO:0007669"/>
    <property type="project" value="UniProtKB-KW"/>
</dbReference>
<protein>
    <submittedName>
        <fullName evidence="2">SOS-response repressor and protease LexA</fullName>
        <ecNumber evidence="2">3.4.21.88</ecNumber>
    </submittedName>
</protein>
<geneLocation type="plasmid" evidence="2 3">
    <name>pJFP838C</name>
</geneLocation>
<dbReference type="PATRIC" id="fig|1502.177.peg.3704"/>
<dbReference type="EMBL" id="CP013040">
    <property type="protein sequence ID" value="AMN30584.1"/>
    <property type="molecule type" value="Genomic_DNA"/>
</dbReference>
<keyword evidence="2" id="KW-0378">Hydrolase</keyword>
<dbReference type="CDD" id="cd00090">
    <property type="entry name" value="HTH_ARSR"/>
    <property type="match status" value="1"/>
</dbReference>
<accession>A0A140GPX5</accession>
<dbReference type="AlphaFoldDB" id="A0A140GPX5"/>
<dbReference type="InterPro" id="IPR006199">
    <property type="entry name" value="LexA_DNA-bd_dom"/>
</dbReference>
<feature type="domain" description="LexA repressor DNA-binding" evidence="1">
    <location>
        <begin position="3"/>
        <end position="54"/>
    </location>
</feature>
<keyword evidence="2" id="KW-0614">Plasmid</keyword>
<dbReference type="InterPro" id="IPR011991">
    <property type="entry name" value="ArsR-like_HTH"/>
</dbReference>
<evidence type="ECO:0000313" key="2">
    <source>
        <dbReference type="EMBL" id="AMN30584.1"/>
    </source>
</evidence>